<sequence length="240" mass="25905">METLGLFFLFTCLVYVNENNEELLMKSTVAIAFIFSVLGSVGHAQQVGDVTAWSGISSFGLSFEGGYQFAPEFRARGGWMGGVNVDETRTEDGNTFDVDAEIGALTMMVDYSPIDAGWRMSGGVLFSRTSIDSTVRGAAGDPIEYNGQSFSSGVAESLIEFKRSVSPVVTAGYDYPISDNWVLSGEIGAVFIGGVDVEVTGDSAELQDAIDNDEDVKSMREDLADVSIYPYINIAMGYRF</sequence>
<dbReference type="Proteomes" id="UP000535415">
    <property type="component" value="Unassembled WGS sequence"/>
</dbReference>
<keyword evidence="2" id="KW-1185">Reference proteome</keyword>
<gene>
    <name evidence="1" type="ORF">FHS72_000037</name>
</gene>
<evidence type="ECO:0008006" key="3">
    <source>
        <dbReference type="Google" id="ProtNLM"/>
    </source>
</evidence>
<dbReference type="EMBL" id="JACIJM010000001">
    <property type="protein sequence ID" value="MBB5720433.1"/>
    <property type="molecule type" value="Genomic_DNA"/>
</dbReference>
<name>A0A7W9BH33_9RHOB</name>
<dbReference type="SUPFAM" id="SSF56925">
    <property type="entry name" value="OMPA-like"/>
    <property type="match status" value="1"/>
</dbReference>
<dbReference type="InterPro" id="IPR011250">
    <property type="entry name" value="OMP/PagP_B-barrel"/>
</dbReference>
<comment type="caution">
    <text evidence="1">The sequence shown here is derived from an EMBL/GenBank/DDBJ whole genome shotgun (WGS) entry which is preliminary data.</text>
</comment>
<protein>
    <recommendedName>
        <fullName evidence="3">Outer membrane protein beta-barrel domain-containing protein</fullName>
    </recommendedName>
</protein>
<reference evidence="1 2" key="1">
    <citation type="submission" date="2020-08" db="EMBL/GenBank/DDBJ databases">
        <title>Genomic Encyclopedia of Type Strains, Phase IV (KMG-IV): sequencing the most valuable type-strain genomes for metagenomic binning, comparative biology and taxonomic classification.</title>
        <authorList>
            <person name="Goeker M."/>
        </authorList>
    </citation>
    <scope>NUCLEOTIDE SEQUENCE [LARGE SCALE GENOMIC DNA]</scope>
    <source>
        <strain evidence="1 2">DSM 101064</strain>
    </source>
</reference>
<proteinExistence type="predicted"/>
<dbReference type="AlphaFoldDB" id="A0A7W9BH33"/>
<dbReference type="RefSeq" id="WP_183523762.1">
    <property type="nucleotide sequence ID" value="NZ_JACIJM010000001.1"/>
</dbReference>
<accession>A0A7W9BH33</accession>
<evidence type="ECO:0000313" key="2">
    <source>
        <dbReference type="Proteomes" id="UP000535415"/>
    </source>
</evidence>
<organism evidence="1 2">
    <name type="scientific">Yoonia ponticola</name>
    <dbReference type="NCBI Taxonomy" id="1524255"/>
    <lineage>
        <taxon>Bacteria</taxon>
        <taxon>Pseudomonadati</taxon>
        <taxon>Pseudomonadota</taxon>
        <taxon>Alphaproteobacteria</taxon>
        <taxon>Rhodobacterales</taxon>
        <taxon>Paracoccaceae</taxon>
        <taxon>Yoonia</taxon>
    </lineage>
</organism>
<evidence type="ECO:0000313" key="1">
    <source>
        <dbReference type="EMBL" id="MBB5720433.1"/>
    </source>
</evidence>
<dbReference type="Gene3D" id="2.40.160.170">
    <property type="match status" value="1"/>
</dbReference>